<evidence type="ECO:0000259" key="2">
    <source>
        <dbReference type="PROSITE" id="PS50879"/>
    </source>
</evidence>
<comment type="caution">
    <text evidence="3">The sequence shown here is derived from an EMBL/GenBank/DDBJ whole genome shotgun (WGS) entry which is preliminary data.</text>
</comment>
<organism evidence="3 4">
    <name type="scientific">Aphanomyces astaci</name>
    <name type="common">Crayfish plague agent</name>
    <dbReference type="NCBI Taxonomy" id="112090"/>
    <lineage>
        <taxon>Eukaryota</taxon>
        <taxon>Sar</taxon>
        <taxon>Stramenopiles</taxon>
        <taxon>Oomycota</taxon>
        <taxon>Saprolegniomycetes</taxon>
        <taxon>Saprolegniales</taxon>
        <taxon>Verrucalvaceae</taxon>
        <taxon>Aphanomyces</taxon>
    </lineage>
</organism>
<dbReference type="InterPro" id="IPR002156">
    <property type="entry name" value="RNaseH_domain"/>
</dbReference>
<feature type="region of interest" description="Disordered" evidence="1">
    <location>
        <begin position="265"/>
        <end position="286"/>
    </location>
</feature>
<proteinExistence type="predicted"/>
<reference evidence="3 4" key="1">
    <citation type="submission" date="2018-08" db="EMBL/GenBank/DDBJ databases">
        <title>Aphanomyces genome sequencing and annotation.</title>
        <authorList>
            <person name="Minardi D."/>
            <person name="Oidtmann B."/>
            <person name="Van Der Giezen M."/>
            <person name="Studholme D.J."/>
        </authorList>
    </citation>
    <scope>NUCLEOTIDE SEQUENCE [LARGE SCALE GENOMIC DNA]</scope>
    <source>
        <strain evidence="3 4">Si</strain>
    </source>
</reference>
<dbReference type="EMBL" id="QUTB01005737">
    <property type="protein sequence ID" value="RHY53625.1"/>
    <property type="molecule type" value="Genomic_DNA"/>
</dbReference>
<dbReference type="GO" id="GO:0004523">
    <property type="term" value="F:RNA-DNA hybrid ribonuclease activity"/>
    <property type="evidence" value="ECO:0007669"/>
    <property type="project" value="InterPro"/>
</dbReference>
<sequence length="346" mass="38963">MAWRRTTLDTKLGSSSARSPSDTSGMTAVLHITTTLHASPPLGTFPIFLQAQFEALSSYRTRRRHHLRGELYQILILQCRRFLAALFSPPRDPTPLRMEGMVFFDGAARLDPACGGSGALVLAREFPLLCDYDAHYLPMATTNNQAEYDGLVRGLTLARTQGYTHLTIYGDSQLLVRQMIGVYRVHHPGLWSTYLQARLLAAQLKCSWRHRPREGNQAADFLSKLAPYDRASYTSLSGPQCNPIPPSQKAPHSINVTWISIPGQPKIKRAPGEGEGTERRGRKPNPYRSQVTMFLLNNKNANPNDCYQWLLQNYVNPDLPQPDLKQIKTLINNIKSNPNFRSQAMY</sequence>
<dbReference type="Proteomes" id="UP000283543">
    <property type="component" value="Unassembled WGS sequence"/>
</dbReference>
<feature type="compositionally biased region" description="Basic and acidic residues" evidence="1">
    <location>
        <begin position="270"/>
        <end position="279"/>
    </location>
</feature>
<dbReference type="Gene3D" id="3.30.420.10">
    <property type="entry name" value="Ribonuclease H-like superfamily/Ribonuclease H"/>
    <property type="match status" value="1"/>
</dbReference>
<evidence type="ECO:0000313" key="4">
    <source>
        <dbReference type="Proteomes" id="UP000283543"/>
    </source>
</evidence>
<dbReference type="PANTHER" id="PTHR48475:SF1">
    <property type="entry name" value="RNASE H TYPE-1 DOMAIN-CONTAINING PROTEIN"/>
    <property type="match status" value="1"/>
</dbReference>
<dbReference type="VEuPathDB" id="FungiDB:H257_07006"/>
<evidence type="ECO:0000313" key="3">
    <source>
        <dbReference type="EMBL" id="RHY53625.1"/>
    </source>
</evidence>
<feature type="domain" description="RNase H type-1" evidence="2">
    <location>
        <begin position="96"/>
        <end position="228"/>
    </location>
</feature>
<protein>
    <recommendedName>
        <fullName evidence="2">RNase H type-1 domain-containing protein</fullName>
    </recommendedName>
</protein>
<feature type="compositionally biased region" description="Polar residues" evidence="1">
    <location>
        <begin position="12"/>
        <end position="24"/>
    </location>
</feature>
<dbReference type="AlphaFoldDB" id="A0A3R6W479"/>
<accession>A0A3R6W479</accession>
<dbReference type="Pfam" id="PF13456">
    <property type="entry name" value="RVT_3"/>
    <property type="match status" value="1"/>
</dbReference>
<dbReference type="GO" id="GO:0003676">
    <property type="term" value="F:nucleic acid binding"/>
    <property type="evidence" value="ECO:0007669"/>
    <property type="project" value="InterPro"/>
</dbReference>
<dbReference type="InterPro" id="IPR036397">
    <property type="entry name" value="RNaseH_sf"/>
</dbReference>
<evidence type="ECO:0000256" key="1">
    <source>
        <dbReference type="SAM" id="MobiDB-lite"/>
    </source>
</evidence>
<dbReference type="PANTHER" id="PTHR48475">
    <property type="entry name" value="RIBONUCLEASE H"/>
    <property type="match status" value="1"/>
</dbReference>
<dbReference type="SUPFAM" id="SSF53098">
    <property type="entry name" value="Ribonuclease H-like"/>
    <property type="match status" value="1"/>
</dbReference>
<dbReference type="InterPro" id="IPR012337">
    <property type="entry name" value="RNaseH-like_sf"/>
</dbReference>
<dbReference type="CDD" id="cd09279">
    <property type="entry name" value="RNase_HI_like"/>
    <property type="match status" value="1"/>
</dbReference>
<feature type="region of interest" description="Disordered" evidence="1">
    <location>
        <begin position="1"/>
        <end position="24"/>
    </location>
</feature>
<dbReference type="PROSITE" id="PS50879">
    <property type="entry name" value="RNASE_H_1"/>
    <property type="match status" value="1"/>
</dbReference>
<gene>
    <name evidence="3" type="ORF">DYB34_003938</name>
</gene>
<name>A0A3R6W479_APHAT</name>